<organism evidence="2 3">
    <name type="scientific">Jilunia laotingensis</name>
    <dbReference type="NCBI Taxonomy" id="2763675"/>
    <lineage>
        <taxon>Bacteria</taxon>
        <taxon>Pseudomonadati</taxon>
        <taxon>Bacteroidota</taxon>
        <taxon>Bacteroidia</taxon>
        <taxon>Bacteroidales</taxon>
        <taxon>Bacteroidaceae</taxon>
        <taxon>Jilunia</taxon>
    </lineage>
</organism>
<reference evidence="2" key="1">
    <citation type="submission" date="2020-08" db="EMBL/GenBank/DDBJ databases">
        <title>Genome public.</title>
        <authorList>
            <person name="Liu C."/>
            <person name="Sun Q."/>
        </authorList>
    </citation>
    <scope>NUCLEOTIDE SEQUENCE</scope>
    <source>
        <strain evidence="2">N12</strain>
    </source>
</reference>
<gene>
    <name evidence="2" type="ORF">H8744_11770</name>
</gene>
<evidence type="ECO:0000256" key="1">
    <source>
        <dbReference type="SAM" id="Phobius"/>
    </source>
</evidence>
<dbReference type="SUPFAM" id="SSF56925">
    <property type="entry name" value="OMPA-like"/>
    <property type="match status" value="1"/>
</dbReference>
<evidence type="ECO:0000313" key="2">
    <source>
        <dbReference type="EMBL" id="MBC8593910.1"/>
    </source>
</evidence>
<keyword evidence="1" id="KW-0472">Membrane</keyword>
<dbReference type="EMBL" id="JACRTF010000001">
    <property type="protein sequence ID" value="MBC8593910.1"/>
    <property type="molecule type" value="Genomic_DNA"/>
</dbReference>
<keyword evidence="1" id="KW-1133">Transmembrane helix</keyword>
<keyword evidence="3" id="KW-1185">Reference proteome</keyword>
<keyword evidence="1" id="KW-0812">Transmembrane</keyword>
<dbReference type="RefSeq" id="WP_262435017.1">
    <property type="nucleotide sequence ID" value="NZ_JACRTF010000001.1"/>
</dbReference>
<dbReference type="Proteomes" id="UP000651085">
    <property type="component" value="Unassembled WGS sequence"/>
</dbReference>
<feature type="transmembrane region" description="Helical" evidence="1">
    <location>
        <begin position="45"/>
        <end position="69"/>
    </location>
</feature>
<accession>A0A926IQT6</accession>
<proteinExistence type="predicted"/>
<dbReference type="Gene3D" id="2.40.160.20">
    <property type="match status" value="1"/>
</dbReference>
<name>A0A926IQT6_9BACT</name>
<evidence type="ECO:0000313" key="3">
    <source>
        <dbReference type="Proteomes" id="UP000651085"/>
    </source>
</evidence>
<sequence>MKRETDEITGLFRSRLGNAEMTVRDGFWEELNKDVAIRSHRRRVAFFRVAAAASVLLVLAASSATIWFISPKEEIEQAFTQLAVTGVGDLDGDHVNQSFSPVQPQPMQQKSAPNVYGTLAQSHEGEEDDSVTVTMSFSFSVSAETIQEGANMIDNGKKVWKAGTGNENFEFEESDQPVFYGTQNSTTGIVKKYHGLALKAGVGTALPAANGRCKMPVMAGLTLEKRFNKYLGIETGLAYTNLRSEGKGLHYLGIPVKMNVYLAEAPKLDLYASLGGIADKCIAGAAENDFKNEPVQLAVIAGLGVNYKINDRIALFAEPGVSHHFKTDSKLETVRTKRPTNFNLICGLRMTY</sequence>
<dbReference type="AlphaFoldDB" id="A0A926IQT6"/>
<protein>
    <submittedName>
        <fullName evidence="2">Porin family protein</fullName>
    </submittedName>
</protein>
<dbReference type="InterPro" id="IPR011250">
    <property type="entry name" value="OMP/PagP_B-barrel"/>
</dbReference>
<comment type="caution">
    <text evidence="2">The sequence shown here is derived from an EMBL/GenBank/DDBJ whole genome shotgun (WGS) entry which is preliminary data.</text>
</comment>